<evidence type="ECO:0000256" key="1">
    <source>
        <dbReference type="SAM" id="MobiDB-lite"/>
    </source>
</evidence>
<accession>A0A803Q6U5</accession>
<name>A0A803Q6U5_CANSA</name>
<dbReference type="Gramene" id="evm.model.07.877">
    <property type="protein sequence ID" value="cds.evm.model.07.877"/>
    <property type="gene ID" value="evm.TU.07.877"/>
</dbReference>
<protein>
    <submittedName>
        <fullName evidence="2">Uncharacterized protein</fullName>
    </submittedName>
</protein>
<dbReference type="EMBL" id="UZAU01000650">
    <property type="status" value="NOT_ANNOTATED_CDS"/>
    <property type="molecule type" value="Genomic_DNA"/>
</dbReference>
<feature type="region of interest" description="Disordered" evidence="1">
    <location>
        <begin position="28"/>
        <end position="78"/>
    </location>
</feature>
<keyword evidence="3" id="KW-1185">Reference proteome</keyword>
<evidence type="ECO:0000313" key="3">
    <source>
        <dbReference type="Proteomes" id="UP000596661"/>
    </source>
</evidence>
<reference evidence="2" key="1">
    <citation type="submission" date="2018-11" db="EMBL/GenBank/DDBJ databases">
        <authorList>
            <person name="Grassa J C."/>
        </authorList>
    </citation>
    <scope>NUCLEOTIDE SEQUENCE [LARGE SCALE GENOMIC DNA]</scope>
</reference>
<feature type="compositionally biased region" description="Basic and acidic residues" evidence="1">
    <location>
        <begin position="45"/>
        <end position="78"/>
    </location>
</feature>
<proteinExistence type="predicted"/>
<dbReference type="AlphaFoldDB" id="A0A803Q6U5"/>
<sequence length="107" mass="12357">MVATCKTKIEKTPQVNPNIVMEDVTLRPSTHAQPSHVMEGDTSEVDNRGDDPARRCKQVEGKDPDVKDKEEEDEGHVKDSYYKDDTIMSKIQIWFEYPMTCWRPNKS</sequence>
<reference evidence="2" key="2">
    <citation type="submission" date="2021-03" db="UniProtKB">
        <authorList>
            <consortium name="EnsemblPlants"/>
        </authorList>
    </citation>
    <scope>IDENTIFICATION</scope>
</reference>
<organism evidence="2 3">
    <name type="scientific">Cannabis sativa</name>
    <name type="common">Hemp</name>
    <name type="synonym">Marijuana</name>
    <dbReference type="NCBI Taxonomy" id="3483"/>
    <lineage>
        <taxon>Eukaryota</taxon>
        <taxon>Viridiplantae</taxon>
        <taxon>Streptophyta</taxon>
        <taxon>Embryophyta</taxon>
        <taxon>Tracheophyta</taxon>
        <taxon>Spermatophyta</taxon>
        <taxon>Magnoliopsida</taxon>
        <taxon>eudicotyledons</taxon>
        <taxon>Gunneridae</taxon>
        <taxon>Pentapetalae</taxon>
        <taxon>rosids</taxon>
        <taxon>fabids</taxon>
        <taxon>Rosales</taxon>
        <taxon>Cannabaceae</taxon>
        <taxon>Cannabis</taxon>
    </lineage>
</organism>
<dbReference type="EnsemblPlants" id="evm.model.07.877">
    <property type="protein sequence ID" value="cds.evm.model.07.877"/>
    <property type="gene ID" value="evm.TU.07.877"/>
</dbReference>
<dbReference type="Proteomes" id="UP000596661">
    <property type="component" value="Chromosome 7"/>
</dbReference>
<evidence type="ECO:0000313" key="2">
    <source>
        <dbReference type="EnsemblPlants" id="cds.evm.model.07.877"/>
    </source>
</evidence>